<dbReference type="PRINTS" id="PR00313">
    <property type="entry name" value="CABNDNGRPT"/>
</dbReference>
<keyword evidence="3" id="KW-0964">Secreted</keyword>
<evidence type="ECO:0000256" key="6">
    <source>
        <dbReference type="ARBA" id="ARBA00023026"/>
    </source>
</evidence>
<keyword evidence="5" id="KW-0677">Repeat</keyword>
<evidence type="ECO:0000313" key="9">
    <source>
        <dbReference type="EMBL" id="MFC2967763.1"/>
    </source>
</evidence>
<evidence type="ECO:0000256" key="5">
    <source>
        <dbReference type="ARBA" id="ARBA00022737"/>
    </source>
</evidence>
<dbReference type="PANTHER" id="PTHR38340">
    <property type="entry name" value="S-LAYER PROTEIN"/>
    <property type="match status" value="1"/>
</dbReference>
<keyword evidence="4" id="KW-0800">Toxin</keyword>
<protein>
    <submittedName>
        <fullName evidence="9">Calcium-binding protein</fullName>
    </submittedName>
</protein>
<name>A0ABV7AEJ1_9RHOB</name>
<proteinExistence type="predicted"/>
<feature type="region of interest" description="Disordered" evidence="8">
    <location>
        <begin position="315"/>
        <end position="345"/>
    </location>
</feature>
<dbReference type="SUPFAM" id="SSF51120">
    <property type="entry name" value="beta-Roll"/>
    <property type="match status" value="5"/>
</dbReference>
<dbReference type="Proteomes" id="UP001595443">
    <property type="component" value="Unassembled WGS sequence"/>
</dbReference>
<evidence type="ECO:0000256" key="2">
    <source>
        <dbReference type="ARBA" id="ARBA00004613"/>
    </source>
</evidence>
<evidence type="ECO:0000313" key="10">
    <source>
        <dbReference type="Proteomes" id="UP001595443"/>
    </source>
</evidence>
<keyword evidence="7" id="KW-0472">Membrane</keyword>
<dbReference type="InterPro" id="IPR050557">
    <property type="entry name" value="RTX_toxin/Mannuronan_C5-epim"/>
</dbReference>
<dbReference type="Gene3D" id="2.150.10.10">
    <property type="entry name" value="Serralysin-like metalloprotease, C-terminal"/>
    <property type="match status" value="6"/>
</dbReference>
<reference evidence="10" key="1">
    <citation type="journal article" date="2019" name="Int. J. Syst. Evol. Microbiol.">
        <title>The Global Catalogue of Microorganisms (GCM) 10K type strain sequencing project: providing services to taxonomists for standard genome sequencing and annotation.</title>
        <authorList>
            <consortium name="The Broad Institute Genomics Platform"/>
            <consortium name="The Broad Institute Genome Sequencing Center for Infectious Disease"/>
            <person name="Wu L."/>
            <person name="Ma J."/>
        </authorList>
    </citation>
    <scope>NUCLEOTIDE SEQUENCE [LARGE SCALE GENOMIC DNA]</scope>
    <source>
        <strain evidence="10">KCTC 62192</strain>
    </source>
</reference>
<comment type="caution">
    <text evidence="9">The sequence shown here is derived from an EMBL/GenBank/DDBJ whole genome shotgun (WGS) entry which is preliminary data.</text>
</comment>
<evidence type="ECO:0000256" key="7">
    <source>
        <dbReference type="ARBA" id="ARBA00023136"/>
    </source>
</evidence>
<dbReference type="EMBL" id="JBHRSK010000004">
    <property type="protein sequence ID" value="MFC2967763.1"/>
    <property type="molecule type" value="Genomic_DNA"/>
</dbReference>
<evidence type="ECO:0000256" key="3">
    <source>
        <dbReference type="ARBA" id="ARBA00022525"/>
    </source>
</evidence>
<feature type="compositionally biased region" description="Basic and acidic residues" evidence="8">
    <location>
        <begin position="333"/>
        <end position="345"/>
    </location>
</feature>
<evidence type="ECO:0000256" key="4">
    <source>
        <dbReference type="ARBA" id="ARBA00022656"/>
    </source>
</evidence>
<dbReference type="RefSeq" id="WP_377832411.1">
    <property type="nucleotide sequence ID" value="NZ_JBHRSK010000004.1"/>
</dbReference>
<dbReference type="InterPro" id="IPR001343">
    <property type="entry name" value="Hemolysn_Ca-bd"/>
</dbReference>
<gene>
    <name evidence="9" type="ORF">ACFOES_06635</name>
</gene>
<comment type="subcellular location">
    <subcellularLocation>
        <location evidence="1">Membrane</location>
    </subcellularLocation>
    <subcellularLocation>
        <location evidence="2">Secreted</location>
    </subcellularLocation>
</comment>
<dbReference type="PROSITE" id="PS00330">
    <property type="entry name" value="HEMOLYSIN_CALCIUM"/>
    <property type="match status" value="8"/>
</dbReference>
<accession>A0ABV7AEJ1</accession>
<feature type="region of interest" description="Disordered" evidence="8">
    <location>
        <begin position="538"/>
        <end position="564"/>
    </location>
</feature>
<sequence>MALIIGTSGNDSLLGTAGDDTIRGLGGWDTLDGGGGNDRLNAGATDYGGGDQIRGSEGNDTIVYSAVSAGDGWNTLSYMNLGSGVTAVIDGAANTASVQKASGTDTIVDVSHVLSDMTDGFNIFGTTSADTFTVNAGSGTSLIINGGGGADTYNLTLSSWLRIDLLNGWFSEANQGAVVNLATGVIANDGFGYTDTLNVSQAGGWLEIRATDFNDNITGSDASERFILRGGNDTLHAGAGWDQVRYDRSGVDNLNVNLAQHKATGNWDGNAFTHHLYGVEEIRGTRSGNDVLIGDGAGNLLEARDGNDRLVGLGGDDTLRGGNGDDTLVGGGGRDHLEGGDGNDRIDASGGTVASQGYGDYIRPGLGHDTIIGHAGLYASDEGTDISYGDLSGVGGVTVKVGANGTGTAVSGDGRVNDHFTYIQYFEGSQDGDLIRGSNADRWEGFAGLGGADTIRGGGGWDALNYGYETDYGSPGNAIHADLKAGTIVDTFGYTDVVSGIDEVRGTDKGDVMTAAGVAGGIRFRGEGGNDRLVGGAGADRLEGSDGNDTLLGNNGADDISDGNGDDLVRGGDGNDVFHLGGGGGSDTIFGDAGQDMTIADLSQATPQSFTLFYNAATGAAGAVETTTGRDEIHTEGFTVIGDFDARLTGNGAGNQFMSDLGDDILKGAKGNDLLNSGGGNDTLFGGDGADTLYGGAGNDTVNGGNGKDKAFLGNGADLFQDNAQGGAAGADTVTAGGGNDTINGGAGADLFNGNAGNDRIVGGAGFDKVFGGGGNDTLNGGAGNDTVNGGDGQDRILGAAGADKLFGGGGADLLDGGKGGDVLTGGAGVDSFVFGKGYGQDRVVDFVDDVDQAKLHSDLWAGSLSASQIVANYAHADGNSVVLDFGNGDVLTVTGISDPALLVNDLIIG</sequence>
<evidence type="ECO:0000256" key="1">
    <source>
        <dbReference type="ARBA" id="ARBA00004370"/>
    </source>
</evidence>
<keyword evidence="10" id="KW-1185">Reference proteome</keyword>
<dbReference type="InterPro" id="IPR018511">
    <property type="entry name" value="Hemolysin-typ_Ca-bd_CS"/>
</dbReference>
<dbReference type="PANTHER" id="PTHR38340:SF1">
    <property type="entry name" value="S-LAYER PROTEIN"/>
    <property type="match status" value="1"/>
</dbReference>
<keyword evidence="6" id="KW-0843">Virulence</keyword>
<evidence type="ECO:0000256" key="8">
    <source>
        <dbReference type="SAM" id="MobiDB-lite"/>
    </source>
</evidence>
<dbReference type="PRINTS" id="PR01488">
    <property type="entry name" value="RTXTOXINA"/>
</dbReference>
<dbReference type="InterPro" id="IPR003995">
    <property type="entry name" value="RTX_toxin_determinant-A"/>
</dbReference>
<organism evidence="9 10">
    <name type="scientific">Acidimangrovimonas pyrenivorans</name>
    <dbReference type="NCBI Taxonomy" id="2030798"/>
    <lineage>
        <taxon>Bacteria</taxon>
        <taxon>Pseudomonadati</taxon>
        <taxon>Pseudomonadota</taxon>
        <taxon>Alphaproteobacteria</taxon>
        <taxon>Rhodobacterales</taxon>
        <taxon>Paracoccaceae</taxon>
        <taxon>Acidimangrovimonas</taxon>
    </lineage>
</organism>
<feature type="compositionally biased region" description="Gly residues" evidence="8">
    <location>
        <begin position="321"/>
        <end position="332"/>
    </location>
</feature>
<dbReference type="Pfam" id="PF00353">
    <property type="entry name" value="HemolysinCabind"/>
    <property type="match status" value="11"/>
</dbReference>
<dbReference type="InterPro" id="IPR011049">
    <property type="entry name" value="Serralysin-like_metalloprot_C"/>
</dbReference>